<dbReference type="HOGENOM" id="CLU_569442_0_0_11"/>
<protein>
    <submittedName>
        <fullName evidence="1">Uncharacterized protein</fullName>
    </submittedName>
</protein>
<dbReference type="KEGG" id="ach:Achl_4223"/>
<name>B8HIC7_PSECP</name>
<dbReference type="OrthoDB" id="3430825at2"/>
<geneLocation type="plasmid" evidence="1 2">
    <name>pACHL01</name>
</geneLocation>
<keyword evidence="1" id="KW-0614">Plasmid</keyword>
<dbReference type="AlphaFoldDB" id="B8HIC7"/>
<keyword evidence="2" id="KW-1185">Reference proteome</keyword>
<proteinExistence type="predicted"/>
<dbReference type="EMBL" id="CP001342">
    <property type="protein sequence ID" value="ACL42174.1"/>
    <property type="molecule type" value="Genomic_DNA"/>
</dbReference>
<sequence>MSDDNQPGEQDPRAYFIIRDLAADLVDVVDEVQFQPLFRKHPEILSVVALVPGEHLAGYHDVWLTLWRGHRDGTGQDNSESPLWLRIDQLEARSAEDWVQPVDASQAGYGLSLPETGRPEGLQRCVDILLKLLDVASPVHHGQTDKDLVYGALNQTLEEGFTGQSFEGGHHGAEDSPVAELEQLCADSDLESVEFEEYGVPGAGGFATKTFLDIGDQLAMKVWSTADGTDWIDVAGRVQSMDAPELVFPGEDQEEADLVAAMAEQLAEIHDVAAAIYEELDPEEPGTVLDLLNSVAYAALNGAAEMHGPHVQPWHRLVDQFTEHCRLGFLAGVMLEESPFGNLNIRATTFDPATRKTTDLQVYWKQDDEGEVPEHWLSVGTATGPAHDVDPEYPELLADVPSENREHIRHAISHLHEMVHLAGSVLEAKTAEASRFLENRQTAESVPDTLQHIMIRSTIEDTIAGLNGVALLHTGAMPD</sequence>
<gene>
    <name evidence="1" type="ordered locus">Achl_4223</name>
</gene>
<evidence type="ECO:0000313" key="2">
    <source>
        <dbReference type="Proteomes" id="UP000002505"/>
    </source>
</evidence>
<evidence type="ECO:0000313" key="1">
    <source>
        <dbReference type="EMBL" id="ACL42174.1"/>
    </source>
</evidence>
<reference evidence="1" key="1">
    <citation type="submission" date="2009-01" db="EMBL/GenBank/DDBJ databases">
        <title>Complete sequence of plasmid1 of Arthrobacter chlorophenolicus A6.</title>
        <authorList>
            <consortium name="US DOE Joint Genome Institute"/>
            <person name="Lucas S."/>
            <person name="Copeland A."/>
            <person name="Lapidus A."/>
            <person name="Glavina del Rio T."/>
            <person name="Tice H."/>
            <person name="Bruce D."/>
            <person name="Goodwin L."/>
            <person name="Pitluck S."/>
            <person name="Goltsman E."/>
            <person name="Clum A."/>
            <person name="Larimer F."/>
            <person name="Land M."/>
            <person name="Hauser L."/>
            <person name="Kyrpides N."/>
            <person name="Mikhailova N."/>
            <person name="Jansson J."/>
            <person name="Richardson P."/>
        </authorList>
    </citation>
    <scope>NUCLEOTIDE SEQUENCE [LARGE SCALE GENOMIC DNA]</scope>
    <source>
        <strain evidence="1">A6</strain>
        <plasmid evidence="1">pACHL01</plasmid>
    </source>
</reference>
<dbReference type="Proteomes" id="UP000002505">
    <property type="component" value="Plasmid pACHL01"/>
</dbReference>
<dbReference type="RefSeq" id="WP_012623191.1">
    <property type="nucleotide sequence ID" value="NC_011879.1"/>
</dbReference>
<organism evidence="1 2">
    <name type="scientific">Pseudarthrobacter chlorophenolicus (strain ATCC 700700 / DSM 12829 / CIP 107037 / JCM 12360 / KCTC 9906 / NCIMB 13794 / A6)</name>
    <name type="common">Arthrobacter chlorophenolicus</name>
    <dbReference type="NCBI Taxonomy" id="452863"/>
    <lineage>
        <taxon>Bacteria</taxon>
        <taxon>Bacillati</taxon>
        <taxon>Actinomycetota</taxon>
        <taxon>Actinomycetes</taxon>
        <taxon>Micrococcales</taxon>
        <taxon>Micrococcaceae</taxon>
        <taxon>Pseudarthrobacter</taxon>
    </lineage>
</organism>
<accession>B8HIC7</accession>